<dbReference type="EMBL" id="LSRX01000571">
    <property type="protein sequence ID" value="OLP93707.1"/>
    <property type="molecule type" value="Genomic_DNA"/>
</dbReference>
<evidence type="ECO:0000313" key="2">
    <source>
        <dbReference type="Proteomes" id="UP000186817"/>
    </source>
</evidence>
<comment type="caution">
    <text evidence="1">The sequence shown here is derived from an EMBL/GenBank/DDBJ whole genome shotgun (WGS) entry which is preliminary data.</text>
</comment>
<proteinExistence type="predicted"/>
<gene>
    <name evidence="1" type="ORF">AK812_SmicGene24360</name>
</gene>
<name>A0A1Q9DEW9_SYMMI</name>
<keyword evidence="2" id="KW-1185">Reference proteome</keyword>
<reference evidence="1 2" key="1">
    <citation type="submission" date="2016-02" db="EMBL/GenBank/DDBJ databases">
        <title>Genome analysis of coral dinoflagellate symbionts highlights evolutionary adaptations to a symbiotic lifestyle.</title>
        <authorList>
            <person name="Aranda M."/>
            <person name="Li Y."/>
            <person name="Liew Y.J."/>
            <person name="Baumgarten S."/>
            <person name="Simakov O."/>
            <person name="Wilson M."/>
            <person name="Piel J."/>
            <person name="Ashoor H."/>
            <person name="Bougouffa S."/>
            <person name="Bajic V.B."/>
            <person name="Ryu T."/>
            <person name="Ravasi T."/>
            <person name="Bayer T."/>
            <person name="Micklem G."/>
            <person name="Kim H."/>
            <person name="Bhak J."/>
            <person name="Lajeunesse T.C."/>
            <person name="Voolstra C.R."/>
        </authorList>
    </citation>
    <scope>NUCLEOTIDE SEQUENCE [LARGE SCALE GENOMIC DNA]</scope>
    <source>
        <strain evidence="1 2">CCMP2467</strain>
    </source>
</reference>
<sequence>MIPGSILPVAEGRAATVRLQSVCVPVVPLVPEHSLQAASLSRVAFTEPPSFPGCEMQATCPGHLAHDSGVNPACGRRSRCNGAASQLSAERPVTSASVEISSVLPVMLEKLVTAVTISLLFAALSRLSSSRSDTGLADTELPHVQGISPMIPRSILPVAEGRAATVRLQSVCVPVVPLVPEHSLQAASLSRVAFTEPPSFPGCEMQAIGQLLTLAARGILLACGRLLSAALASSTAFSAWGDEVKKYVLHIAVPYSTKTVPLQVTRAGGRHFAAIPLRPGCLAEGLRLQLNTSDILSACEFRCSQMGRFPATRELPSKIVLRGQDGDLTIVTLAVDDSVVTPLEKRSWPARQFGESNRKWGTEIQKVRALPRPEADEHWGHSSLLQLVQFVTTSVIVLHLSGAPTEPQALEVYWTPNLKLFNSGGFAGFGTHFYDSRRWRSRRDAWTGGRGECGTRRRLEAVVPLILEWTSSRSAASGDHGEPLEVGHRKAAGALKAPKPRMDFGPRAGHRVCVGCGDDCAELFAEVVPEAKESHIFPGTSRSIFQHMPSARCPRPRTRDGDLRASPLRGRGAVKDYTDSAKVWFIPPPAWGGLWLSSKLKPWSNPSVQRKH</sequence>
<dbReference type="Proteomes" id="UP000186817">
    <property type="component" value="Unassembled WGS sequence"/>
</dbReference>
<dbReference type="AlphaFoldDB" id="A0A1Q9DEW9"/>
<organism evidence="1 2">
    <name type="scientific">Symbiodinium microadriaticum</name>
    <name type="common">Dinoflagellate</name>
    <name type="synonym">Zooxanthella microadriatica</name>
    <dbReference type="NCBI Taxonomy" id="2951"/>
    <lineage>
        <taxon>Eukaryota</taxon>
        <taxon>Sar</taxon>
        <taxon>Alveolata</taxon>
        <taxon>Dinophyceae</taxon>
        <taxon>Suessiales</taxon>
        <taxon>Symbiodiniaceae</taxon>
        <taxon>Symbiodinium</taxon>
    </lineage>
</organism>
<evidence type="ECO:0000313" key="1">
    <source>
        <dbReference type="EMBL" id="OLP93707.1"/>
    </source>
</evidence>
<protein>
    <submittedName>
        <fullName evidence="1">Uncharacterized protein</fullName>
    </submittedName>
</protein>
<accession>A0A1Q9DEW9</accession>